<evidence type="ECO:0000256" key="2">
    <source>
        <dbReference type="SAM" id="Phobius"/>
    </source>
</evidence>
<proteinExistence type="predicted"/>
<reference evidence="3 4" key="1">
    <citation type="journal article" date="2014" name="Genome Announc.">
        <title>Draft genome sequences of eight enterohepatic helicobacter species isolated from both laboratory and wild rodents.</title>
        <authorList>
            <person name="Sheh A."/>
            <person name="Shen Z."/>
            <person name="Fox J.G."/>
        </authorList>
    </citation>
    <scope>NUCLEOTIDE SEQUENCE [LARGE SCALE GENOMIC DNA]</scope>
    <source>
        <strain evidence="3 4">ATCC 49310</strain>
    </source>
</reference>
<name>A0A4U8TGL0_9HELI</name>
<dbReference type="Proteomes" id="UP000029861">
    <property type="component" value="Unassembled WGS sequence"/>
</dbReference>
<evidence type="ECO:0008006" key="5">
    <source>
        <dbReference type="Google" id="ProtNLM"/>
    </source>
</evidence>
<feature type="coiled-coil region" evidence="1">
    <location>
        <begin position="39"/>
        <end position="66"/>
    </location>
</feature>
<feature type="transmembrane region" description="Helical" evidence="2">
    <location>
        <begin position="185"/>
        <end position="209"/>
    </location>
</feature>
<keyword evidence="2" id="KW-1133">Transmembrane helix</keyword>
<gene>
    <name evidence="3" type="ORF">LS80_001355</name>
</gene>
<dbReference type="EMBL" id="JRPK02000003">
    <property type="protein sequence ID" value="TLD99319.1"/>
    <property type="molecule type" value="Genomic_DNA"/>
</dbReference>
<dbReference type="AlphaFoldDB" id="A0A4U8TGL0"/>
<sequence length="337" mass="36072">MPLPLIPALLGGGALVATLFGAKKGYDAYQDTQEASRYGKRSKDLYDDAESELNNARERSQEHFETLGQLQASIVKNELMRYADIIDKLDVKGNVDFENLAGKETLGKLAEIRQSIISLETMLGAVVGSVATGTLAGFGAFGAAGLLASASTGTAISALSGVAATNATLAWFGGGSLAAGGLGMAGGSFVLGGIVAAPIIAVAASVFAASAEKKKYDAASYYHSIKAFCEAMKSEALAYTEILTKSKEKTRTLRRKRLEIQGCLEELEDVIEDKGYIVSTWDNEEQFILKTLMQVAETIVAVINAPVMNDDDLLTKQLMEHHDKCKELMDEIQRKWG</sequence>
<evidence type="ECO:0000313" key="3">
    <source>
        <dbReference type="EMBL" id="TLD99319.1"/>
    </source>
</evidence>
<comment type="caution">
    <text evidence="3">The sequence shown here is derived from an EMBL/GenBank/DDBJ whole genome shotgun (WGS) entry which is preliminary data.</text>
</comment>
<feature type="transmembrane region" description="Helical" evidence="2">
    <location>
        <begin position="155"/>
        <end position="173"/>
    </location>
</feature>
<keyword evidence="2" id="KW-0472">Membrane</keyword>
<evidence type="ECO:0000256" key="1">
    <source>
        <dbReference type="SAM" id="Coils"/>
    </source>
</evidence>
<feature type="transmembrane region" description="Helical" evidence="2">
    <location>
        <begin position="122"/>
        <end position="148"/>
    </location>
</feature>
<accession>A0A4U8TGL0</accession>
<keyword evidence="2" id="KW-0812">Transmembrane</keyword>
<evidence type="ECO:0000313" key="4">
    <source>
        <dbReference type="Proteomes" id="UP000029861"/>
    </source>
</evidence>
<protein>
    <recommendedName>
        <fullName evidence="5">Ancestral polypeptide</fullName>
    </recommendedName>
</protein>
<keyword evidence="1" id="KW-0175">Coiled coil</keyword>
<dbReference type="RefSeq" id="WP_034322294.1">
    <property type="nucleotide sequence ID" value="NZ_FZNF01000010.1"/>
</dbReference>
<organism evidence="3 4">
    <name type="scientific">Helicobacter trogontum</name>
    <dbReference type="NCBI Taxonomy" id="50960"/>
    <lineage>
        <taxon>Bacteria</taxon>
        <taxon>Pseudomonadati</taxon>
        <taxon>Campylobacterota</taxon>
        <taxon>Epsilonproteobacteria</taxon>
        <taxon>Campylobacterales</taxon>
        <taxon>Helicobacteraceae</taxon>
        <taxon>Helicobacter</taxon>
    </lineage>
</organism>